<evidence type="ECO:0000256" key="1">
    <source>
        <dbReference type="SAM" id="MobiDB-lite"/>
    </source>
</evidence>
<feature type="region of interest" description="Disordered" evidence="1">
    <location>
        <begin position="73"/>
        <end position="94"/>
    </location>
</feature>
<keyword evidence="3" id="KW-0560">Oxidoreductase</keyword>
<gene>
    <name evidence="3" type="ORF">BJY14_004327</name>
</gene>
<keyword evidence="2" id="KW-0472">Membrane</keyword>
<dbReference type="GO" id="GO:0004497">
    <property type="term" value="F:monooxygenase activity"/>
    <property type="evidence" value="ECO:0007669"/>
    <property type="project" value="UniProtKB-KW"/>
</dbReference>
<reference evidence="3 4" key="1">
    <citation type="submission" date="2020-07" db="EMBL/GenBank/DDBJ databases">
        <title>Sequencing the genomes of 1000 actinobacteria strains.</title>
        <authorList>
            <person name="Klenk H.-P."/>
        </authorList>
    </citation>
    <scope>NUCLEOTIDE SEQUENCE [LARGE SCALE GENOMIC DNA]</scope>
    <source>
        <strain evidence="3 4">DSM 40398</strain>
    </source>
</reference>
<evidence type="ECO:0000313" key="3">
    <source>
        <dbReference type="EMBL" id="NYD48344.1"/>
    </source>
</evidence>
<keyword evidence="2" id="KW-0812">Transmembrane</keyword>
<feature type="transmembrane region" description="Helical" evidence="2">
    <location>
        <begin position="9"/>
        <end position="30"/>
    </location>
</feature>
<dbReference type="RefSeq" id="WP_179845278.1">
    <property type="nucleotide sequence ID" value="NZ_JACCBA010000001.1"/>
</dbReference>
<organism evidence="3 4">
    <name type="scientific">Actinomadura luteofluorescens</name>
    <dbReference type="NCBI Taxonomy" id="46163"/>
    <lineage>
        <taxon>Bacteria</taxon>
        <taxon>Bacillati</taxon>
        <taxon>Actinomycetota</taxon>
        <taxon>Actinomycetes</taxon>
        <taxon>Streptosporangiales</taxon>
        <taxon>Thermomonosporaceae</taxon>
        <taxon>Actinomadura</taxon>
    </lineage>
</organism>
<dbReference type="AlphaFoldDB" id="A0A7Y9EIG7"/>
<protein>
    <submittedName>
        <fullName evidence="3">Antibiotic biosynthesis monooxygenase (ABM) superfamily enzyme</fullName>
    </submittedName>
</protein>
<sequence length="94" mass="9899">MNAAVRARLAMTLAAWLVAFAVVMVLLALFGDLLAALPMAARAAVISGVLVTVMVNLVMPRLAALIGRWTGAPRQGTASARRPFEHSDQGSLRS</sequence>
<keyword evidence="4" id="KW-1185">Reference proteome</keyword>
<comment type="caution">
    <text evidence="3">The sequence shown here is derived from an EMBL/GenBank/DDBJ whole genome shotgun (WGS) entry which is preliminary data.</text>
</comment>
<evidence type="ECO:0000256" key="2">
    <source>
        <dbReference type="SAM" id="Phobius"/>
    </source>
</evidence>
<keyword evidence="3" id="KW-0503">Monooxygenase</keyword>
<feature type="transmembrane region" description="Helical" evidence="2">
    <location>
        <begin position="36"/>
        <end position="59"/>
    </location>
</feature>
<proteinExistence type="predicted"/>
<accession>A0A7Y9EIG7</accession>
<dbReference type="Proteomes" id="UP000529783">
    <property type="component" value="Unassembled WGS sequence"/>
</dbReference>
<evidence type="ECO:0000313" key="4">
    <source>
        <dbReference type="Proteomes" id="UP000529783"/>
    </source>
</evidence>
<keyword evidence="2" id="KW-1133">Transmembrane helix</keyword>
<dbReference type="EMBL" id="JACCBA010000001">
    <property type="protein sequence ID" value="NYD48344.1"/>
    <property type="molecule type" value="Genomic_DNA"/>
</dbReference>
<name>A0A7Y9EIG7_9ACTN</name>